<name>A0AB73H3K3_9XANT</name>
<organism evidence="1">
    <name type="scientific">Xanthomonas arboricola</name>
    <dbReference type="NCBI Taxonomy" id="56448"/>
    <lineage>
        <taxon>Bacteria</taxon>
        <taxon>Pseudomonadati</taxon>
        <taxon>Pseudomonadota</taxon>
        <taxon>Gammaproteobacteria</taxon>
        <taxon>Lysobacterales</taxon>
        <taxon>Lysobacteraceae</taxon>
        <taxon>Xanthomonas</taxon>
    </lineage>
</organism>
<comment type="caution">
    <text evidence="1">The sequence shown here is derived from an EMBL/GenBank/DDBJ whole genome shotgun (WGS) entry which is preliminary data.</text>
</comment>
<reference evidence="1" key="1">
    <citation type="submission" date="2020-08" db="EMBL/GenBank/DDBJ databases">
        <title>Studying the diversity of plant-associated saprophytic bacteria and their role in host health and plant-pathogen interactions.</title>
        <authorList>
            <person name="Potnis N."/>
        </authorList>
    </citation>
    <scope>NUCLEOTIDE SEQUENCE</scope>
    <source>
        <strain evidence="1">F21</strain>
    </source>
</reference>
<dbReference type="Proteomes" id="UP000528595">
    <property type="component" value="Unassembled WGS sequence"/>
</dbReference>
<protein>
    <submittedName>
        <fullName evidence="1">Uncharacterized protein</fullName>
    </submittedName>
</protein>
<gene>
    <name evidence="1" type="ORF">FHR65_004540</name>
</gene>
<feature type="non-terminal residue" evidence="1">
    <location>
        <position position="1"/>
    </location>
</feature>
<accession>A0AB73H3K3</accession>
<dbReference type="AlphaFoldDB" id="A0AB73H3K3"/>
<sequence length="33" mass="3702">WSRGQVASFVRLIHPASRYRFVGTFQVGAPLTP</sequence>
<proteinExistence type="predicted"/>
<dbReference type="EMBL" id="JACIIQ010000050">
    <property type="protein sequence ID" value="MBB5672930.1"/>
    <property type="molecule type" value="Genomic_DNA"/>
</dbReference>
<evidence type="ECO:0000313" key="1">
    <source>
        <dbReference type="EMBL" id="MBB5672930.1"/>
    </source>
</evidence>